<feature type="domain" description="Catalase immune-responsive" evidence="10">
    <location>
        <begin position="46"/>
        <end position="110"/>
    </location>
</feature>
<comment type="cofactor">
    <cofactor evidence="1">
        <name>heme</name>
        <dbReference type="ChEBI" id="CHEBI:30413"/>
    </cofactor>
</comment>
<evidence type="ECO:0000256" key="1">
    <source>
        <dbReference type="ARBA" id="ARBA00001971"/>
    </source>
</evidence>
<dbReference type="Gene3D" id="1.20.1370.20">
    <property type="match status" value="1"/>
</dbReference>
<dbReference type="SUPFAM" id="SSF56634">
    <property type="entry name" value="Heme-dependent catalase-like"/>
    <property type="match status" value="1"/>
</dbReference>
<dbReference type="STRING" id="571933.SAMN05216362_10862"/>
<reference evidence="12 13" key="1">
    <citation type="submission" date="2016-10" db="EMBL/GenBank/DDBJ databases">
        <authorList>
            <person name="de Groot N.N."/>
        </authorList>
    </citation>
    <scope>NUCLEOTIDE SEQUENCE [LARGE SCALE GENOMIC DNA]</scope>
    <source>
        <strain evidence="12 13">DSM 21633</strain>
    </source>
</reference>
<accession>A0A1H9E4I5</accession>
<dbReference type="RefSeq" id="WP_091773146.1">
    <property type="nucleotide sequence ID" value="NZ_FOES01000008.1"/>
</dbReference>
<gene>
    <name evidence="12" type="ORF">SAMN05216362_10862</name>
</gene>
<feature type="region of interest" description="Disordered" evidence="9">
    <location>
        <begin position="1"/>
        <end position="42"/>
    </location>
</feature>
<evidence type="ECO:0000256" key="6">
    <source>
        <dbReference type="ARBA" id="ARBA00023002"/>
    </source>
</evidence>
<keyword evidence="7" id="KW-0408">Iron</keyword>
<keyword evidence="4" id="KW-0349">Heme</keyword>
<dbReference type="Gene3D" id="3.40.50.880">
    <property type="match status" value="1"/>
</dbReference>
<proteinExistence type="predicted"/>
<dbReference type="InterPro" id="IPR043156">
    <property type="entry name" value="Catalase_clade2_helical"/>
</dbReference>
<evidence type="ECO:0000256" key="8">
    <source>
        <dbReference type="ARBA" id="ARBA00023324"/>
    </source>
</evidence>
<organism evidence="12 13">
    <name type="scientific">Piscibacillus halophilus</name>
    <dbReference type="NCBI Taxonomy" id="571933"/>
    <lineage>
        <taxon>Bacteria</taxon>
        <taxon>Bacillati</taxon>
        <taxon>Bacillota</taxon>
        <taxon>Bacilli</taxon>
        <taxon>Bacillales</taxon>
        <taxon>Bacillaceae</taxon>
        <taxon>Piscibacillus</taxon>
    </lineage>
</organism>
<dbReference type="InterPro" id="IPR041399">
    <property type="entry name" value="Catalase_large_C"/>
</dbReference>
<feature type="compositionally biased region" description="Polar residues" evidence="9">
    <location>
        <begin position="118"/>
        <end position="135"/>
    </location>
</feature>
<keyword evidence="3" id="KW-0575">Peroxidase</keyword>
<dbReference type="PANTHER" id="PTHR42821:SF1">
    <property type="entry name" value="CATALASE-B"/>
    <property type="match status" value="1"/>
</dbReference>
<dbReference type="FunFam" id="1.20.1370.20:FF:000001">
    <property type="entry name" value="Catalase HPII"/>
    <property type="match status" value="1"/>
</dbReference>
<dbReference type="GO" id="GO:0020037">
    <property type="term" value="F:heme binding"/>
    <property type="evidence" value="ECO:0007669"/>
    <property type="project" value="InterPro"/>
</dbReference>
<dbReference type="GO" id="GO:0004096">
    <property type="term" value="F:catalase activity"/>
    <property type="evidence" value="ECO:0007669"/>
    <property type="project" value="UniProtKB-EC"/>
</dbReference>
<dbReference type="PANTHER" id="PTHR42821">
    <property type="entry name" value="CATALASE"/>
    <property type="match status" value="1"/>
</dbReference>
<dbReference type="CDD" id="cd03132">
    <property type="entry name" value="GATase1_catalase"/>
    <property type="match status" value="1"/>
</dbReference>
<evidence type="ECO:0000256" key="3">
    <source>
        <dbReference type="ARBA" id="ARBA00022559"/>
    </source>
</evidence>
<dbReference type="AlphaFoldDB" id="A0A1H9E4I5"/>
<evidence type="ECO:0000256" key="5">
    <source>
        <dbReference type="ARBA" id="ARBA00022723"/>
    </source>
</evidence>
<dbReference type="Pfam" id="PF18011">
    <property type="entry name" value="Catalase_C"/>
    <property type="match status" value="1"/>
</dbReference>
<keyword evidence="8" id="KW-0376">Hydrogen peroxide</keyword>
<feature type="region of interest" description="Disordered" evidence="9">
    <location>
        <begin position="116"/>
        <end position="135"/>
    </location>
</feature>
<keyword evidence="13" id="KW-1185">Reference proteome</keyword>
<dbReference type="InterPro" id="IPR024712">
    <property type="entry name" value="Catalase_clade2"/>
</dbReference>
<protein>
    <recommendedName>
        <fullName evidence="2">catalase</fullName>
        <ecNumber evidence="2">1.11.1.6</ecNumber>
    </recommendedName>
</protein>
<keyword evidence="5" id="KW-0479">Metal-binding</keyword>
<evidence type="ECO:0000256" key="2">
    <source>
        <dbReference type="ARBA" id="ARBA00012314"/>
    </source>
</evidence>
<dbReference type="GO" id="GO:0006979">
    <property type="term" value="P:response to oxidative stress"/>
    <property type="evidence" value="ECO:0007669"/>
    <property type="project" value="InterPro"/>
</dbReference>
<dbReference type="Pfam" id="PF06628">
    <property type="entry name" value="Catalase-rel"/>
    <property type="match status" value="1"/>
</dbReference>
<evidence type="ECO:0000259" key="11">
    <source>
        <dbReference type="Pfam" id="PF18011"/>
    </source>
</evidence>
<keyword evidence="6" id="KW-0560">Oxidoreductase</keyword>
<evidence type="ECO:0000256" key="9">
    <source>
        <dbReference type="SAM" id="MobiDB-lite"/>
    </source>
</evidence>
<dbReference type="GO" id="GO:0042744">
    <property type="term" value="P:hydrogen peroxide catabolic process"/>
    <property type="evidence" value="ECO:0007669"/>
    <property type="project" value="UniProtKB-KW"/>
</dbReference>
<evidence type="ECO:0000259" key="10">
    <source>
        <dbReference type="Pfam" id="PF06628"/>
    </source>
</evidence>
<dbReference type="InterPro" id="IPR020835">
    <property type="entry name" value="Catalase_sf"/>
</dbReference>
<dbReference type="GO" id="GO:0005829">
    <property type="term" value="C:cytosol"/>
    <property type="evidence" value="ECO:0007669"/>
    <property type="project" value="TreeGrafter"/>
</dbReference>
<dbReference type="GO" id="GO:0046872">
    <property type="term" value="F:metal ion binding"/>
    <property type="evidence" value="ECO:0007669"/>
    <property type="project" value="UniProtKB-KW"/>
</dbReference>
<dbReference type="SUPFAM" id="SSF52317">
    <property type="entry name" value="Class I glutamine amidotransferase-like"/>
    <property type="match status" value="1"/>
</dbReference>
<sequence length="284" mass="31625">MTINQGQVSYHKNSLANNTPEPARPEEGGFEHYQEKVEGHKVRNRSDSFKDHFSQATLFWNSMSEPEKEHIKQAFSFELGKLSSQSVQQQVVDMFANVSLELAQTVAKNVGVKVPESGGSNVTKSSPALSQENTTKVPDTRKIGVIVGEGYKGSEVKDVIKALEEANMHPEIISHQLGTIKGSDGEELEADHTFLTGESVLFDALYLVGRPQMDQDFEQYTLYFAKEAFAHYKPIGGTHDGIKLLKKVDIDNAAGVITNDDLTTFTKDFIVAIAEHRHWNREMV</sequence>
<dbReference type="EMBL" id="FOES01000008">
    <property type="protein sequence ID" value="SEQ20644.1"/>
    <property type="molecule type" value="Genomic_DNA"/>
</dbReference>
<dbReference type="InterPro" id="IPR010582">
    <property type="entry name" value="Catalase_immune_responsive"/>
</dbReference>
<dbReference type="InterPro" id="IPR029062">
    <property type="entry name" value="Class_I_gatase-like"/>
</dbReference>
<feature type="compositionally biased region" description="Basic and acidic residues" evidence="9">
    <location>
        <begin position="23"/>
        <end position="42"/>
    </location>
</feature>
<evidence type="ECO:0000256" key="4">
    <source>
        <dbReference type="ARBA" id="ARBA00022617"/>
    </source>
</evidence>
<evidence type="ECO:0000256" key="7">
    <source>
        <dbReference type="ARBA" id="ARBA00023004"/>
    </source>
</evidence>
<evidence type="ECO:0000313" key="12">
    <source>
        <dbReference type="EMBL" id="SEQ20644.1"/>
    </source>
</evidence>
<name>A0A1H9E4I5_9BACI</name>
<dbReference type="EC" id="1.11.1.6" evidence="2"/>
<dbReference type="OrthoDB" id="9760293at2"/>
<feature type="compositionally biased region" description="Polar residues" evidence="9">
    <location>
        <begin position="1"/>
        <end position="20"/>
    </location>
</feature>
<feature type="domain" description="Large catalase C-terminal" evidence="11">
    <location>
        <begin position="139"/>
        <end position="281"/>
    </location>
</feature>
<evidence type="ECO:0000313" key="13">
    <source>
        <dbReference type="Proteomes" id="UP000199427"/>
    </source>
</evidence>
<dbReference type="Proteomes" id="UP000199427">
    <property type="component" value="Unassembled WGS sequence"/>
</dbReference>